<dbReference type="InterPro" id="IPR013328">
    <property type="entry name" value="6PGD_dom2"/>
</dbReference>
<dbReference type="Pfam" id="PF03446">
    <property type="entry name" value="NAD_binding_2"/>
    <property type="match status" value="1"/>
</dbReference>
<dbReference type="InterPro" id="IPR011548">
    <property type="entry name" value="HIBADH"/>
</dbReference>
<dbReference type="InterPro" id="IPR006115">
    <property type="entry name" value="6PGDH_NADP-bd"/>
</dbReference>
<dbReference type="Proteomes" id="UP000192578">
    <property type="component" value="Unassembled WGS sequence"/>
</dbReference>
<evidence type="ECO:0000256" key="1">
    <source>
        <dbReference type="ARBA" id="ARBA00004173"/>
    </source>
</evidence>
<gene>
    <name evidence="14" type="ORF">BV898_07086</name>
</gene>
<dbReference type="EMBL" id="MTYJ01000045">
    <property type="protein sequence ID" value="OQV18829.1"/>
    <property type="molecule type" value="Genomic_DNA"/>
</dbReference>
<protein>
    <recommendedName>
        <fullName evidence="11">3-hydroxyisobutyrate dehydrogenase</fullName>
        <shortName evidence="11">HIBADH</shortName>
        <ecNumber evidence="11">1.1.1.31</ecNumber>
    </recommendedName>
</protein>
<evidence type="ECO:0000313" key="14">
    <source>
        <dbReference type="EMBL" id="OQV18829.1"/>
    </source>
</evidence>
<dbReference type="GO" id="GO:0050661">
    <property type="term" value="F:NADP binding"/>
    <property type="evidence" value="ECO:0007669"/>
    <property type="project" value="InterPro"/>
</dbReference>
<dbReference type="InterPro" id="IPR029154">
    <property type="entry name" value="HIBADH-like_NADP-bd"/>
</dbReference>
<keyword evidence="4 11" id="KW-0101">Branched-chain amino acid catabolism</keyword>
<dbReference type="PROSITE" id="PS00895">
    <property type="entry name" value="3_HYDROXYISOBUT_DH"/>
    <property type="match status" value="1"/>
</dbReference>
<dbReference type="PANTHER" id="PTHR22981">
    <property type="entry name" value="3-HYDROXYISOBUTYRATE DEHYDROGENASE-RELATED"/>
    <property type="match status" value="1"/>
</dbReference>
<dbReference type="SUPFAM" id="SSF51735">
    <property type="entry name" value="NAD(P)-binding Rossmann-fold domains"/>
    <property type="match status" value="1"/>
</dbReference>
<dbReference type="FunFam" id="3.40.50.720:FF:000119">
    <property type="entry name" value="3-hydroxyisobutyrate dehydrogenase"/>
    <property type="match status" value="1"/>
</dbReference>
<dbReference type="EC" id="1.1.1.31" evidence="11"/>
<comment type="subcellular location">
    <subcellularLocation>
        <location evidence="1">Mitochondrion</location>
    </subcellularLocation>
</comment>
<dbReference type="AlphaFoldDB" id="A0A1W0WUE2"/>
<keyword evidence="15" id="KW-1185">Reference proteome</keyword>
<dbReference type="Pfam" id="PF14833">
    <property type="entry name" value="NAD_binding_11"/>
    <property type="match status" value="1"/>
</dbReference>
<dbReference type="InterPro" id="IPR036291">
    <property type="entry name" value="NAD(P)-bd_dom_sf"/>
</dbReference>
<dbReference type="UniPathway" id="UPA00362"/>
<dbReference type="GO" id="GO:0005739">
    <property type="term" value="C:mitochondrion"/>
    <property type="evidence" value="ECO:0007669"/>
    <property type="project" value="UniProtKB-SubCell"/>
</dbReference>
<dbReference type="GO" id="GO:0008442">
    <property type="term" value="F:3-hydroxyisobutyrate dehydrogenase activity"/>
    <property type="evidence" value="ECO:0007669"/>
    <property type="project" value="UniProtKB-EC"/>
</dbReference>
<evidence type="ECO:0000256" key="11">
    <source>
        <dbReference type="RuleBase" id="RU910714"/>
    </source>
</evidence>
<evidence type="ECO:0000259" key="12">
    <source>
        <dbReference type="Pfam" id="PF03446"/>
    </source>
</evidence>
<keyword evidence="7 11" id="KW-0520">NAD</keyword>
<feature type="active site" evidence="10">
    <location>
        <position position="195"/>
    </location>
</feature>
<dbReference type="PANTHER" id="PTHR22981:SF7">
    <property type="entry name" value="3-HYDROXYISOBUTYRATE DEHYDROGENASE, MITOCHONDRIAL"/>
    <property type="match status" value="1"/>
</dbReference>
<dbReference type="InterPro" id="IPR002204">
    <property type="entry name" value="3-OH-isobutyrate_DH-rel_CS"/>
</dbReference>
<dbReference type="FunFam" id="1.10.1040.10:FF:000006">
    <property type="entry name" value="3-hydroxyisobutyrate dehydrogenase"/>
    <property type="match status" value="1"/>
</dbReference>
<evidence type="ECO:0000259" key="13">
    <source>
        <dbReference type="Pfam" id="PF14833"/>
    </source>
</evidence>
<name>A0A1W0WUE2_HYPEX</name>
<evidence type="ECO:0000256" key="8">
    <source>
        <dbReference type="ARBA" id="ARBA00023128"/>
    </source>
</evidence>
<dbReference type="PIRSF" id="PIRSF000103">
    <property type="entry name" value="HIBADH"/>
    <property type="match status" value="1"/>
</dbReference>
<comment type="catalytic activity">
    <reaction evidence="9 11">
        <text>3-hydroxy-2-methylpropanoate + NAD(+) = 2-methyl-3-oxopropanoate + NADH + H(+)</text>
        <dbReference type="Rhea" id="RHEA:17681"/>
        <dbReference type="ChEBI" id="CHEBI:11805"/>
        <dbReference type="ChEBI" id="CHEBI:15378"/>
        <dbReference type="ChEBI" id="CHEBI:57540"/>
        <dbReference type="ChEBI" id="CHEBI:57700"/>
        <dbReference type="ChEBI" id="CHEBI:57945"/>
        <dbReference type="EC" id="1.1.1.31"/>
    </reaction>
</comment>
<dbReference type="Gene3D" id="3.40.50.720">
    <property type="entry name" value="NAD(P)-binding Rossmann-like Domain"/>
    <property type="match status" value="1"/>
</dbReference>
<evidence type="ECO:0000256" key="4">
    <source>
        <dbReference type="ARBA" id="ARBA00022456"/>
    </source>
</evidence>
<accession>A0A1W0WUE2</accession>
<dbReference type="InterPro" id="IPR008927">
    <property type="entry name" value="6-PGluconate_DH-like_C_sf"/>
</dbReference>
<evidence type="ECO:0000256" key="9">
    <source>
        <dbReference type="ARBA" id="ARBA00049197"/>
    </source>
</evidence>
<evidence type="ECO:0000256" key="3">
    <source>
        <dbReference type="ARBA" id="ARBA00006013"/>
    </source>
</evidence>
<dbReference type="OrthoDB" id="435038at2759"/>
<keyword evidence="6 11" id="KW-0560">Oxidoreductase</keyword>
<evidence type="ECO:0000256" key="2">
    <source>
        <dbReference type="ARBA" id="ARBA00005109"/>
    </source>
</evidence>
<feature type="domain" description="6-phosphogluconate dehydrogenase NADP-binding" evidence="12">
    <location>
        <begin position="27"/>
        <end position="186"/>
    </location>
</feature>
<dbReference type="NCBIfam" id="TIGR01692">
    <property type="entry name" value="HIBADH"/>
    <property type="match status" value="1"/>
</dbReference>
<dbReference type="InterPro" id="IPR015815">
    <property type="entry name" value="HIBADH-related"/>
</dbReference>
<comment type="pathway">
    <text evidence="2 11">Amino-acid degradation; L-valine degradation.</text>
</comment>
<evidence type="ECO:0000256" key="5">
    <source>
        <dbReference type="ARBA" id="ARBA00022946"/>
    </source>
</evidence>
<keyword evidence="5" id="KW-0809">Transit peptide</keyword>
<organism evidence="14 15">
    <name type="scientific">Hypsibius exemplaris</name>
    <name type="common">Freshwater tardigrade</name>
    <dbReference type="NCBI Taxonomy" id="2072580"/>
    <lineage>
        <taxon>Eukaryota</taxon>
        <taxon>Metazoa</taxon>
        <taxon>Ecdysozoa</taxon>
        <taxon>Tardigrada</taxon>
        <taxon>Eutardigrada</taxon>
        <taxon>Parachela</taxon>
        <taxon>Hypsibioidea</taxon>
        <taxon>Hypsibiidae</taxon>
        <taxon>Hypsibius</taxon>
    </lineage>
</organism>
<sequence>MLATRQLILQFSHKYVRTLATQAGKSRVGFIGLGNMGTHMAQNLIKNGHSLVVHDVYPEAVARLEALGATAARSASEVAESCDRIITMLPSSPHVLQVYNCDSGLLKNVRPGTLLIDSSTIDPATTKEIAAKADAKGATFVDAPVSGGVGGAKDATLTFMVGCEEAKFAGIKTLLLHMGKNVVHCGGVGMGEAAKICNNMLMAISMVGVAETMNLGTRLGLDSKVLAGIINTSSGRCWSSDTYNPVPGIKPGTPSCNNYDGGFVNNLMAKDLGLAQNASTATMSPTPMGSLAHQLYRILITKGYGGKDFSSIYQFFQEGLPPVEPKK</sequence>
<comment type="caution">
    <text evidence="14">The sequence shown here is derived from an EMBL/GenBank/DDBJ whole genome shotgun (WGS) entry which is preliminary data.</text>
</comment>
<evidence type="ECO:0000256" key="6">
    <source>
        <dbReference type="ARBA" id="ARBA00023002"/>
    </source>
</evidence>
<feature type="domain" description="3-hydroxyisobutyrate dehydrogenase-like NAD-binding" evidence="13">
    <location>
        <begin position="189"/>
        <end position="315"/>
    </location>
</feature>
<dbReference type="GO" id="GO:0051287">
    <property type="term" value="F:NAD binding"/>
    <property type="evidence" value="ECO:0007669"/>
    <property type="project" value="InterPro"/>
</dbReference>
<evidence type="ECO:0000256" key="10">
    <source>
        <dbReference type="PIRSR" id="PIRSR000103-1"/>
    </source>
</evidence>
<evidence type="ECO:0000256" key="7">
    <source>
        <dbReference type="ARBA" id="ARBA00023027"/>
    </source>
</evidence>
<comment type="similarity">
    <text evidence="3">Belongs to the HIBADH-related family. 3-hydroxyisobutyrate dehydrogenase subfamily.</text>
</comment>
<dbReference type="SUPFAM" id="SSF48179">
    <property type="entry name" value="6-phosphogluconate dehydrogenase C-terminal domain-like"/>
    <property type="match status" value="1"/>
</dbReference>
<dbReference type="GO" id="GO:0006574">
    <property type="term" value="P:L-valine catabolic process"/>
    <property type="evidence" value="ECO:0007669"/>
    <property type="project" value="UniProtKB-UniPathway"/>
</dbReference>
<evidence type="ECO:0000313" key="15">
    <source>
        <dbReference type="Proteomes" id="UP000192578"/>
    </source>
</evidence>
<keyword evidence="8" id="KW-0496">Mitochondrion</keyword>
<proteinExistence type="inferred from homology"/>
<dbReference type="Gene3D" id="1.10.1040.10">
    <property type="entry name" value="N-(1-d-carboxylethyl)-l-norvaline Dehydrogenase, domain 2"/>
    <property type="match status" value="1"/>
</dbReference>
<reference evidence="15" key="1">
    <citation type="submission" date="2017-01" db="EMBL/GenBank/DDBJ databases">
        <title>Comparative genomics of anhydrobiosis in the tardigrade Hypsibius dujardini.</title>
        <authorList>
            <person name="Yoshida Y."/>
            <person name="Koutsovoulos G."/>
            <person name="Laetsch D."/>
            <person name="Stevens L."/>
            <person name="Kumar S."/>
            <person name="Horikawa D."/>
            <person name="Ishino K."/>
            <person name="Komine S."/>
            <person name="Tomita M."/>
            <person name="Blaxter M."/>
            <person name="Arakawa K."/>
        </authorList>
    </citation>
    <scope>NUCLEOTIDE SEQUENCE [LARGE SCALE GENOMIC DNA]</scope>
    <source>
        <strain evidence="15">Z151</strain>
    </source>
</reference>